<dbReference type="GO" id="GO:0003735">
    <property type="term" value="F:structural constituent of ribosome"/>
    <property type="evidence" value="ECO:0007669"/>
    <property type="project" value="InterPro"/>
</dbReference>
<dbReference type="Proteomes" id="UP001420932">
    <property type="component" value="Unassembled WGS sequence"/>
</dbReference>
<feature type="region of interest" description="Disordered" evidence="6">
    <location>
        <begin position="1"/>
        <end position="25"/>
    </location>
</feature>
<evidence type="ECO:0000256" key="2">
    <source>
        <dbReference type="ARBA" id="ARBA00022730"/>
    </source>
</evidence>
<keyword evidence="3" id="KW-0694">RNA-binding</keyword>
<evidence type="ECO:0008006" key="9">
    <source>
        <dbReference type="Google" id="ProtNLM"/>
    </source>
</evidence>
<protein>
    <recommendedName>
        <fullName evidence="9">50S ribosomal protein L21, chloroplastic</fullName>
    </recommendedName>
</protein>
<dbReference type="InterPro" id="IPR018258">
    <property type="entry name" value="Ribosomal_bL21_CS"/>
</dbReference>
<name>A0AAP0L318_9MAGN</name>
<dbReference type="PANTHER" id="PTHR21349">
    <property type="entry name" value="50S RIBOSOMAL PROTEIN L21"/>
    <property type="match status" value="1"/>
</dbReference>
<dbReference type="GO" id="GO:0005737">
    <property type="term" value="C:cytoplasm"/>
    <property type="evidence" value="ECO:0007669"/>
    <property type="project" value="UniProtKB-ARBA"/>
</dbReference>
<dbReference type="GO" id="GO:0006412">
    <property type="term" value="P:translation"/>
    <property type="evidence" value="ECO:0007669"/>
    <property type="project" value="InterPro"/>
</dbReference>
<dbReference type="SUPFAM" id="SSF141091">
    <property type="entry name" value="L21p-like"/>
    <property type="match status" value="1"/>
</dbReference>
<dbReference type="HAMAP" id="MF_01363">
    <property type="entry name" value="Ribosomal_bL21"/>
    <property type="match status" value="1"/>
</dbReference>
<accession>A0AAP0L318</accession>
<dbReference type="Pfam" id="PF00829">
    <property type="entry name" value="Ribosomal_L21p"/>
    <property type="match status" value="1"/>
</dbReference>
<keyword evidence="8" id="KW-1185">Reference proteome</keyword>
<comment type="caution">
    <text evidence="7">The sequence shown here is derived from an EMBL/GenBank/DDBJ whole genome shotgun (WGS) entry which is preliminary data.</text>
</comment>
<proteinExistence type="inferred from homology"/>
<dbReference type="GO" id="GO:1990904">
    <property type="term" value="C:ribonucleoprotein complex"/>
    <property type="evidence" value="ECO:0007669"/>
    <property type="project" value="UniProtKB-KW"/>
</dbReference>
<dbReference type="EMBL" id="JBBNAF010000002">
    <property type="protein sequence ID" value="KAK9162150.1"/>
    <property type="molecule type" value="Genomic_DNA"/>
</dbReference>
<dbReference type="PANTHER" id="PTHR21349:SF8">
    <property type="entry name" value="LARGE RIBOSOMAL SUBUNIT PROTEIN BL21C"/>
    <property type="match status" value="1"/>
</dbReference>
<sequence length="198" mass="21547">MAATALSFFTSPTTPKPTPPITTKTPIPRTNLTFFNSLSSPSPHKLTFSPLVTRSSTPEAPVIESEPAQIAKLGSEDALKGEGVFAVVVIGSRQYIVFPGRFITVQRLKGANVDDKIILNKVLLVGSKTTTYIGKPIVTNAAVHAVVEDQGLDPKVIVFKYKKKKGYRRNIGHRQPNTRIRITGITGYQNYPAVTLDS</sequence>
<organism evidence="7 8">
    <name type="scientific">Stephania yunnanensis</name>
    <dbReference type="NCBI Taxonomy" id="152371"/>
    <lineage>
        <taxon>Eukaryota</taxon>
        <taxon>Viridiplantae</taxon>
        <taxon>Streptophyta</taxon>
        <taxon>Embryophyta</taxon>
        <taxon>Tracheophyta</taxon>
        <taxon>Spermatophyta</taxon>
        <taxon>Magnoliopsida</taxon>
        <taxon>Ranunculales</taxon>
        <taxon>Menispermaceae</taxon>
        <taxon>Menispermoideae</taxon>
        <taxon>Cissampelideae</taxon>
        <taxon>Stephania</taxon>
    </lineage>
</organism>
<evidence type="ECO:0000313" key="7">
    <source>
        <dbReference type="EMBL" id="KAK9162150.1"/>
    </source>
</evidence>
<evidence type="ECO:0000256" key="6">
    <source>
        <dbReference type="SAM" id="MobiDB-lite"/>
    </source>
</evidence>
<evidence type="ECO:0000256" key="5">
    <source>
        <dbReference type="ARBA" id="ARBA00023274"/>
    </source>
</evidence>
<dbReference type="PROSITE" id="PS01169">
    <property type="entry name" value="RIBOSOMAL_L21"/>
    <property type="match status" value="1"/>
</dbReference>
<keyword evidence="5" id="KW-0687">Ribonucleoprotein</keyword>
<evidence type="ECO:0000256" key="1">
    <source>
        <dbReference type="ARBA" id="ARBA00008563"/>
    </source>
</evidence>
<dbReference type="InterPro" id="IPR036164">
    <property type="entry name" value="bL21-like_sf"/>
</dbReference>
<dbReference type="InterPro" id="IPR028909">
    <property type="entry name" value="bL21-like"/>
</dbReference>
<dbReference type="InterPro" id="IPR001787">
    <property type="entry name" value="Ribosomal_bL21"/>
</dbReference>
<reference evidence="7 8" key="1">
    <citation type="submission" date="2024-01" db="EMBL/GenBank/DDBJ databases">
        <title>Genome assemblies of Stephania.</title>
        <authorList>
            <person name="Yang L."/>
        </authorList>
    </citation>
    <scope>NUCLEOTIDE SEQUENCE [LARGE SCALE GENOMIC DNA]</scope>
    <source>
        <strain evidence="7">YNDBR</strain>
        <tissue evidence="7">Leaf</tissue>
    </source>
</reference>
<dbReference type="AlphaFoldDB" id="A0AAP0L318"/>
<keyword evidence="2" id="KW-0699">rRNA-binding</keyword>
<evidence type="ECO:0000313" key="8">
    <source>
        <dbReference type="Proteomes" id="UP001420932"/>
    </source>
</evidence>
<keyword evidence="4" id="KW-0689">Ribosomal protein</keyword>
<dbReference type="GO" id="GO:0019843">
    <property type="term" value="F:rRNA binding"/>
    <property type="evidence" value="ECO:0007669"/>
    <property type="project" value="UniProtKB-KW"/>
</dbReference>
<dbReference type="GO" id="GO:0005840">
    <property type="term" value="C:ribosome"/>
    <property type="evidence" value="ECO:0007669"/>
    <property type="project" value="UniProtKB-KW"/>
</dbReference>
<evidence type="ECO:0000256" key="4">
    <source>
        <dbReference type="ARBA" id="ARBA00022980"/>
    </source>
</evidence>
<gene>
    <name evidence="7" type="ORF">Syun_003052</name>
</gene>
<evidence type="ECO:0000256" key="3">
    <source>
        <dbReference type="ARBA" id="ARBA00022884"/>
    </source>
</evidence>
<dbReference type="NCBIfam" id="TIGR00061">
    <property type="entry name" value="L21"/>
    <property type="match status" value="1"/>
</dbReference>
<comment type="similarity">
    <text evidence="1">Belongs to the bacterial ribosomal protein bL21 family.</text>
</comment>